<dbReference type="InterPro" id="IPR008884">
    <property type="entry name" value="TylF_MeTrfase"/>
</dbReference>
<dbReference type="InterPro" id="IPR029063">
    <property type="entry name" value="SAM-dependent_MTases_sf"/>
</dbReference>
<protein>
    <recommendedName>
        <fullName evidence="3">Macrocin-O-methyltransferase (TylF)</fullName>
    </recommendedName>
</protein>
<comment type="caution">
    <text evidence="1">The sequence shown here is derived from an EMBL/GenBank/DDBJ whole genome shotgun (WGS) entry which is preliminary data.</text>
</comment>
<accession>A0A841EIA2</accession>
<dbReference type="PANTHER" id="PTHR40036:SF1">
    <property type="entry name" value="MACROCIN O-METHYLTRANSFERASE"/>
    <property type="match status" value="1"/>
</dbReference>
<dbReference type="SUPFAM" id="SSF53335">
    <property type="entry name" value="S-adenosyl-L-methionine-dependent methyltransferases"/>
    <property type="match status" value="1"/>
</dbReference>
<dbReference type="Proteomes" id="UP000524404">
    <property type="component" value="Unassembled WGS sequence"/>
</dbReference>
<dbReference type="AlphaFoldDB" id="A0A841EIA2"/>
<dbReference type="EMBL" id="JACHKT010000003">
    <property type="protein sequence ID" value="MBB6001964.1"/>
    <property type="molecule type" value="Genomic_DNA"/>
</dbReference>
<evidence type="ECO:0008006" key="3">
    <source>
        <dbReference type="Google" id="ProtNLM"/>
    </source>
</evidence>
<proteinExistence type="predicted"/>
<reference evidence="1 2" key="1">
    <citation type="submission" date="2020-08" db="EMBL/GenBank/DDBJ databases">
        <title>Functional genomics of gut bacteria from endangered species of beetles.</title>
        <authorList>
            <person name="Carlos-Shanley C."/>
        </authorList>
    </citation>
    <scope>NUCLEOTIDE SEQUENCE [LARGE SCALE GENOMIC DNA]</scope>
    <source>
        <strain evidence="1 2">S00070</strain>
    </source>
</reference>
<dbReference type="RefSeq" id="WP_184130054.1">
    <property type="nucleotide sequence ID" value="NZ_JACHKT010000003.1"/>
</dbReference>
<sequence>MSIISKYILKPFGLKISKIQKDEDFVQDSVFLSIYKQCKPYTMTSIERMYALYNAVRYTVHNNIEGDFVECGVWRGGSSMMIALTLLSLKVKDRKILLYDTFEGMSEPTENDVDFKGGGADSLLKQNIENKQNSVWCLADLQDVQNNMTLTQYPLKNIQFIKGKVEETIPKSISEKIALLRLDTDWYESTAHELKYLYPILVQKGVLIIDDYGHWEGCKKAVDEYFSHNTLLLNRIDYTGRIAIKS</sequence>
<name>A0A841EIA2_9BACT</name>
<organism evidence="1 2">
    <name type="scientific">Arcicella rosea</name>
    <dbReference type="NCBI Taxonomy" id="502909"/>
    <lineage>
        <taxon>Bacteria</taxon>
        <taxon>Pseudomonadati</taxon>
        <taxon>Bacteroidota</taxon>
        <taxon>Cytophagia</taxon>
        <taxon>Cytophagales</taxon>
        <taxon>Flectobacillaceae</taxon>
        <taxon>Arcicella</taxon>
    </lineage>
</organism>
<evidence type="ECO:0000313" key="2">
    <source>
        <dbReference type="Proteomes" id="UP000524404"/>
    </source>
</evidence>
<dbReference type="Gene3D" id="3.40.50.150">
    <property type="entry name" value="Vaccinia Virus protein VP39"/>
    <property type="match status" value="1"/>
</dbReference>
<gene>
    <name evidence="1" type="ORF">HNP25_000613</name>
</gene>
<dbReference type="PANTHER" id="PTHR40036">
    <property type="entry name" value="MACROCIN O-METHYLTRANSFERASE"/>
    <property type="match status" value="1"/>
</dbReference>
<keyword evidence="2" id="KW-1185">Reference proteome</keyword>
<evidence type="ECO:0000313" key="1">
    <source>
        <dbReference type="EMBL" id="MBB6001964.1"/>
    </source>
</evidence>
<dbReference type="Pfam" id="PF05711">
    <property type="entry name" value="TylF"/>
    <property type="match status" value="1"/>
</dbReference>